<sequence length="258" mass="28512">MLQWSAKDARLWAIFSGDENPIHFDNDAAITTGANGITVHGMRSMWHLKQALAEKLPRSSEEEGLHCAIRLRSPLLIGRNYCLKVKAGADCARGEIIDANSSAICFSGKLSKSPLPVLDEIGLAPRLILGRSQKSHYPLPGYDWCFLDALLFRMIVDAPESMEVVHSVLPELPAKTLGDVFVQLPIVQTHHDVWLSANLLHQTWADQDIKGAILPSLVMGDRQSGFILQMSAACLQQQKLIMSTTVTLKIWPLVNRNG</sequence>
<dbReference type="SUPFAM" id="SSF54637">
    <property type="entry name" value="Thioesterase/thiol ester dehydrase-isomerase"/>
    <property type="match status" value="1"/>
</dbReference>
<proteinExistence type="predicted"/>
<protein>
    <recommendedName>
        <fullName evidence="1">MaoC-like domain-containing protein</fullName>
    </recommendedName>
</protein>
<dbReference type="InterPro" id="IPR029069">
    <property type="entry name" value="HotDog_dom_sf"/>
</dbReference>
<comment type="caution">
    <text evidence="2">The sequence shown here is derived from an EMBL/GenBank/DDBJ whole genome shotgun (WGS) entry which is preliminary data.</text>
</comment>
<dbReference type="EMBL" id="ROVY01000094">
    <property type="protein sequence ID" value="MHI24112.1"/>
    <property type="molecule type" value="Genomic_DNA"/>
</dbReference>
<dbReference type="Gene3D" id="3.10.129.10">
    <property type="entry name" value="Hotdog Thioesterase"/>
    <property type="match status" value="1"/>
</dbReference>
<dbReference type="InterPro" id="IPR002539">
    <property type="entry name" value="MaoC-like_dom"/>
</dbReference>
<evidence type="ECO:0000259" key="1">
    <source>
        <dbReference type="Pfam" id="PF01575"/>
    </source>
</evidence>
<reference evidence="2" key="1">
    <citation type="submission" date="2018-11" db="EMBL/GenBank/DDBJ databases">
        <authorList>
            <consortium name="PulseNet: The National Subtyping Network for Foodborne Disease Surveillance"/>
            <person name="Tarr C.L."/>
            <person name="Trees E."/>
            <person name="Katz L.S."/>
            <person name="Carleton-Romer H.A."/>
            <person name="Stroika S."/>
            <person name="Kucerova Z."/>
            <person name="Roache K.F."/>
            <person name="Sabol A.L."/>
            <person name="Besser J."/>
            <person name="Gerner-Smidt P."/>
        </authorList>
    </citation>
    <scope>NUCLEOTIDE SEQUENCE [LARGE SCALE GENOMIC DNA]</scope>
    <source>
        <strain evidence="2">PNUSAS059688</strain>
    </source>
</reference>
<dbReference type="Pfam" id="PF01575">
    <property type="entry name" value="MaoC_dehydratas"/>
    <property type="match status" value="1"/>
</dbReference>
<accession>A0A3J2LVN8</accession>
<evidence type="ECO:0000313" key="2">
    <source>
        <dbReference type="EMBL" id="MHI24112.1"/>
    </source>
</evidence>
<organism evidence="2">
    <name type="scientific">Salmonella enterica</name>
    <name type="common">Salmonella choleraesuis</name>
    <dbReference type="NCBI Taxonomy" id="28901"/>
    <lineage>
        <taxon>Bacteria</taxon>
        <taxon>Pseudomonadati</taxon>
        <taxon>Pseudomonadota</taxon>
        <taxon>Gammaproteobacteria</taxon>
        <taxon>Enterobacterales</taxon>
        <taxon>Enterobacteriaceae</taxon>
        <taxon>Salmonella</taxon>
    </lineage>
</organism>
<feature type="domain" description="MaoC-like" evidence="1">
    <location>
        <begin position="6"/>
        <end position="57"/>
    </location>
</feature>
<dbReference type="Proteomes" id="UP000885364">
    <property type="component" value="Unassembled WGS sequence"/>
</dbReference>
<gene>
    <name evidence="2" type="ORF">EEM47_20180</name>
</gene>
<dbReference type="AlphaFoldDB" id="A0A3J2LVN8"/>
<name>A0A3J2LVN8_SALER</name>